<protein>
    <submittedName>
        <fullName evidence="1">Uncharacterized protein</fullName>
    </submittedName>
</protein>
<organism evidence="1 2">
    <name type="scientific">Candidatus Magasanikbacteria bacterium RIFOXYD1_FULL_40_23</name>
    <dbReference type="NCBI Taxonomy" id="1798705"/>
    <lineage>
        <taxon>Bacteria</taxon>
        <taxon>Candidatus Magasanikiibacteriota</taxon>
    </lineage>
</organism>
<dbReference type="EMBL" id="MFRA01000001">
    <property type="protein sequence ID" value="OGH93403.1"/>
    <property type="molecule type" value="Genomic_DNA"/>
</dbReference>
<gene>
    <name evidence="1" type="ORF">A2563_02230</name>
</gene>
<comment type="caution">
    <text evidence="1">The sequence shown here is derived from an EMBL/GenBank/DDBJ whole genome shotgun (WGS) entry which is preliminary data.</text>
</comment>
<dbReference type="Proteomes" id="UP000176634">
    <property type="component" value="Unassembled WGS sequence"/>
</dbReference>
<accession>A0A1F6PBQ6</accession>
<dbReference type="STRING" id="1798705.A2563_02230"/>
<proteinExistence type="predicted"/>
<evidence type="ECO:0000313" key="1">
    <source>
        <dbReference type="EMBL" id="OGH93403.1"/>
    </source>
</evidence>
<name>A0A1F6PBQ6_9BACT</name>
<dbReference type="AlphaFoldDB" id="A0A1F6PBQ6"/>
<reference evidence="1 2" key="1">
    <citation type="journal article" date="2016" name="Nat. Commun.">
        <title>Thousands of microbial genomes shed light on interconnected biogeochemical processes in an aquifer system.</title>
        <authorList>
            <person name="Anantharaman K."/>
            <person name="Brown C.T."/>
            <person name="Hug L.A."/>
            <person name="Sharon I."/>
            <person name="Castelle C.J."/>
            <person name="Probst A.J."/>
            <person name="Thomas B.C."/>
            <person name="Singh A."/>
            <person name="Wilkins M.J."/>
            <person name="Karaoz U."/>
            <person name="Brodie E.L."/>
            <person name="Williams K.H."/>
            <person name="Hubbard S.S."/>
            <person name="Banfield J.F."/>
        </authorList>
    </citation>
    <scope>NUCLEOTIDE SEQUENCE [LARGE SCALE GENOMIC DNA]</scope>
</reference>
<evidence type="ECO:0000313" key="2">
    <source>
        <dbReference type="Proteomes" id="UP000176634"/>
    </source>
</evidence>
<sequence length="360" mass="40869">MNFERSAGITKHEKERNWEAPSLRELKETENTFQQYQTEIANFFRLALLDKIKYKTAELGFFSDAKTFFQSPLIADENLFEQVSSVDEFFELRKFRDRTMSANEKKRHDAAFEKFSSIDATTEPRYKGEYAAAPKMRVPGAGTFLTNIYRSPNKQAMTLEDKRYRVNLALTHDISQFRVWTDLYESLCKNPELSKYGFDIKSLGNNRTDAIIIYCGENALPAAITETGNYCLAEDIGHVSGVPFGVAPLAKDGKFEGLRVTSTPGDGFTFNDLQTTALLEACEAVTRTFLKQTGSPKTFEEASTKDLEDLHAIIASKDPVLIRDLNRRYNIALRKICGTRAVDLHNLAFPTIKKAEDLEW</sequence>